<gene>
    <name evidence="2" type="ORF">B1B_04464</name>
</gene>
<comment type="caution">
    <text evidence="2">The sequence shown here is derived from an EMBL/GenBank/DDBJ whole genome shotgun (WGS) entry which is preliminary data.</text>
</comment>
<sequence>MAEKSAVIFGAEGFIGGYLLSHLEGRGISTTAASLGPIPTAQRVPGAHYARNCDVTDARRVDTVLRRARPNYIYHLAAISLPTISWKEPWKTLEVNIRGTLNVLESARRLGTDPRVFVACSSAEYGHGHRPAMPTAETAPLLPLHAYGVSKVAQDLLSYQYFVNYGVKTVRGRIFNTIGPGKTGEVTSDIARQLVAIERGARPAVVRIGNMRPIRDFTDVRDMVRAIAAITERGRPGEVYNLASGRECSVRQVLQQLIGLSRKKATWKLDRARLRPADEAYIVGDARRLKEATNWAPEFDLARTLHDVIEAFRHAP</sequence>
<dbReference type="Pfam" id="PF16363">
    <property type="entry name" value="GDP_Man_Dehyd"/>
    <property type="match status" value="1"/>
</dbReference>
<proteinExistence type="predicted"/>
<evidence type="ECO:0000259" key="1">
    <source>
        <dbReference type="Pfam" id="PF16363"/>
    </source>
</evidence>
<organism evidence="2">
    <name type="scientific">mine drainage metagenome</name>
    <dbReference type="NCBI Taxonomy" id="410659"/>
    <lineage>
        <taxon>unclassified sequences</taxon>
        <taxon>metagenomes</taxon>
        <taxon>ecological metagenomes</taxon>
    </lineage>
</organism>
<evidence type="ECO:0000313" key="2">
    <source>
        <dbReference type="EMBL" id="EQD71429.1"/>
    </source>
</evidence>
<dbReference type="SUPFAM" id="SSF51735">
    <property type="entry name" value="NAD(P)-binding Rossmann-fold domains"/>
    <property type="match status" value="1"/>
</dbReference>
<accession>T1CSC8</accession>
<dbReference type="EMBL" id="AUZY01002793">
    <property type="protein sequence ID" value="EQD71429.1"/>
    <property type="molecule type" value="Genomic_DNA"/>
</dbReference>
<dbReference type="InterPro" id="IPR016040">
    <property type="entry name" value="NAD(P)-bd_dom"/>
</dbReference>
<dbReference type="PANTHER" id="PTHR43000">
    <property type="entry name" value="DTDP-D-GLUCOSE 4,6-DEHYDRATASE-RELATED"/>
    <property type="match status" value="1"/>
</dbReference>
<dbReference type="Gene3D" id="3.40.50.720">
    <property type="entry name" value="NAD(P)-binding Rossmann-like Domain"/>
    <property type="match status" value="1"/>
</dbReference>
<feature type="domain" description="NAD(P)-binding" evidence="1">
    <location>
        <begin position="8"/>
        <end position="305"/>
    </location>
</feature>
<dbReference type="InterPro" id="IPR036291">
    <property type="entry name" value="NAD(P)-bd_dom_sf"/>
</dbReference>
<reference evidence="2" key="2">
    <citation type="journal article" date="2014" name="ISME J.">
        <title>Microbial stratification in low pH oxic and suboxic macroscopic growths along an acid mine drainage.</title>
        <authorList>
            <person name="Mendez-Garcia C."/>
            <person name="Mesa V."/>
            <person name="Sprenger R.R."/>
            <person name="Richter M."/>
            <person name="Diez M.S."/>
            <person name="Solano J."/>
            <person name="Bargiela R."/>
            <person name="Golyshina O.V."/>
            <person name="Manteca A."/>
            <person name="Ramos J.L."/>
            <person name="Gallego J.R."/>
            <person name="Llorente I."/>
            <person name="Martins Dos Santos V.A."/>
            <person name="Jensen O.N."/>
            <person name="Pelaez A.I."/>
            <person name="Sanchez J."/>
            <person name="Ferrer M."/>
        </authorList>
    </citation>
    <scope>NUCLEOTIDE SEQUENCE</scope>
</reference>
<name>T1CSC8_9ZZZZ</name>
<reference evidence="2" key="1">
    <citation type="submission" date="2013-08" db="EMBL/GenBank/DDBJ databases">
        <authorList>
            <person name="Mendez C."/>
            <person name="Richter M."/>
            <person name="Ferrer M."/>
            <person name="Sanchez J."/>
        </authorList>
    </citation>
    <scope>NUCLEOTIDE SEQUENCE</scope>
</reference>
<dbReference type="Gene3D" id="3.90.25.10">
    <property type="entry name" value="UDP-galactose 4-epimerase, domain 1"/>
    <property type="match status" value="1"/>
</dbReference>
<dbReference type="AlphaFoldDB" id="T1CSC8"/>
<protein>
    <submittedName>
        <fullName evidence="2">GDP-6-deoxy-D-lyxo-4-hexulose reductase</fullName>
    </submittedName>
</protein>